<protein>
    <recommendedName>
        <fullName evidence="2">NADH dehydrogenase [ubiquinone] 1 alpha subcomplex subunit 12</fullName>
    </recommendedName>
</protein>
<dbReference type="Pfam" id="PF05071">
    <property type="entry name" value="NDUFA12"/>
    <property type="match status" value="1"/>
</dbReference>
<dbReference type="PANTHER" id="PTHR12910">
    <property type="entry name" value="NADH-UBIQUINONE OXIDOREDUCTASE SUBUNIT B17.2"/>
    <property type="match status" value="1"/>
</dbReference>
<evidence type="ECO:0000256" key="2">
    <source>
        <dbReference type="RuleBase" id="RU363103"/>
    </source>
</evidence>
<keyword evidence="2" id="KW-0679">Respiratory chain</keyword>
<comment type="function">
    <text evidence="2">Accessory subunit of the mitochondrial membrane respiratory chain NADH dehydrogenase (Complex I), that is believed not to be involved in catalysis. Complex I functions in the transfer of electrons from NADH to the respiratory chain. The immediate electron acceptor for the enzyme is believed to be ubiquinone.</text>
</comment>
<keyword evidence="2" id="KW-0472">Membrane</keyword>
<dbReference type="OrthoDB" id="274641at2759"/>
<comment type="subcellular location">
    <subcellularLocation>
        <location evidence="2">Mitochondrion inner membrane</location>
        <topology evidence="2">Peripheral membrane protein</topology>
        <orientation evidence="2">Matrix side</orientation>
    </subcellularLocation>
</comment>
<keyword evidence="4" id="KW-1185">Reference proteome</keyword>
<name>A0A196S7F1_BLAHN</name>
<dbReference type="InterPro" id="IPR007763">
    <property type="entry name" value="NDUFA12"/>
</dbReference>
<keyword evidence="2" id="KW-0496">Mitochondrion</keyword>
<comment type="caution">
    <text evidence="3">The sequence shown here is derived from an EMBL/GenBank/DDBJ whole genome shotgun (WGS) entry which is preliminary data.</text>
</comment>
<evidence type="ECO:0000256" key="1">
    <source>
        <dbReference type="ARBA" id="ARBA00007355"/>
    </source>
</evidence>
<dbReference type="GO" id="GO:0006979">
    <property type="term" value="P:response to oxidative stress"/>
    <property type="evidence" value="ECO:0007669"/>
    <property type="project" value="TreeGrafter"/>
</dbReference>
<evidence type="ECO:0000313" key="3">
    <source>
        <dbReference type="EMBL" id="OAO12002.1"/>
    </source>
</evidence>
<dbReference type="Proteomes" id="UP000078348">
    <property type="component" value="Unassembled WGS sequence"/>
</dbReference>
<dbReference type="EMBL" id="LXWW01000568">
    <property type="protein sequence ID" value="OAO12002.1"/>
    <property type="molecule type" value="Genomic_DNA"/>
</dbReference>
<comment type="similarity">
    <text evidence="1 2">Belongs to the complex I NDUFA12 subunit family.</text>
</comment>
<dbReference type="STRING" id="478820.A0A196S7F1"/>
<keyword evidence="2" id="KW-0813">Transport</keyword>
<keyword evidence="2" id="KW-0999">Mitochondrion inner membrane</keyword>
<accession>A0A196S7F1</accession>
<reference evidence="3 4" key="1">
    <citation type="submission" date="2016-05" db="EMBL/GenBank/DDBJ databases">
        <title>Nuclear genome of Blastocystis sp. subtype 1 NandII.</title>
        <authorList>
            <person name="Gentekaki E."/>
            <person name="Curtis B."/>
            <person name="Stairs C."/>
            <person name="Eme L."/>
            <person name="Herman E."/>
            <person name="Klimes V."/>
            <person name="Arias M.C."/>
            <person name="Elias M."/>
            <person name="Hilliou F."/>
            <person name="Klute M."/>
            <person name="Malik S.-B."/>
            <person name="Pightling A."/>
            <person name="Rachubinski R."/>
            <person name="Salas D."/>
            <person name="Schlacht A."/>
            <person name="Suga H."/>
            <person name="Archibald J."/>
            <person name="Ball S.G."/>
            <person name="Clark G."/>
            <person name="Dacks J."/>
            <person name="Van Der Giezen M."/>
            <person name="Tsaousis A."/>
            <person name="Roger A."/>
        </authorList>
    </citation>
    <scope>NUCLEOTIDE SEQUENCE [LARGE SCALE GENOMIC DNA]</scope>
    <source>
        <strain evidence="4">ATCC 50177 / NandII</strain>
    </source>
</reference>
<evidence type="ECO:0000313" key="4">
    <source>
        <dbReference type="Proteomes" id="UP000078348"/>
    </source>
</evidence>
<dbReference type="GO" id="GO:0005743">
    <property type="term" value="C:mitochondrial inner membrane"/>
    <property type="evidence" value="ECO:0007669"/>
    <property type="project" value="UniProtKB-SubCell"/>
</dbReference>
<dbReference type="GO" id="GO:0045271">
    <property type="term" value="C:respiratory chain complex I"/>
    <property type="evidence" value="ECO:0007669"/>
    <property type="project" value="InterPro"/>
</dbReference>
<sequence length="191" mass="22605">MSVTTKARKFGYGVFNCIRLGLKERGLRGIMKQMSAMSEIKLGTLKGQDEHGNMYYENLNYQHGRHRWVEYAGWNWRFDYTQIAPAWLGWVASTYDETPDEQAVLLKKRCKEIMDITTLHNSSLKYETNQSPVIAPHEENLTQMKWRSYKRWGFKDPAKEDKYWLPETHPMYMGEARQIPGYIEEWNPNQA</sequence>
<gene>
    <name evidence="3" type="ORF">AV274_6326</name>
</gene>
<keyword evidence="2" id="KW-0249">Electron transport</keyword>
<organism evidence="3 4">
    <name type="scientific">Blastocystis sp. subtype 1 (strain ATCC 50177 / NandII)</name>
    <dbReference type="NCBI Taxonomy" id="478820"/>
    <lineage>
        <taxon>Eukaryota</taxon>
        <taxon>Sar</taxon>
        <taxon>Stramenopiles</taxon>
        <taxon>Bigyra</taxon>
        <taxon>Opalozoa</taxon>
        <taxon>Opalinata</taxon>
        <taxon>Blastocystidae</taxon>
        <taxon>Blastocystis</taxon>
    </lineage>
</organism>
<dbReference type="PANTHER" id="PTHR12910:SF2">
    <property type="entry name" value="NADH DEHYDROGENASE [UBIQUINONE] 1 ALPHA SUBCOMPLEX SUBUNIT 12"/>
    <property type="match status" value="1"/>
</dbReference>
<proteinExistence type="inferred from homology"/>
<dbReference type="AlphaFoldDB" id="A0A196S7F1"/>